<reference evidence="6" key="2">
    <citation type="submission" date="2021-12" db="EMBL/GenBank/DDBJ databases">
        <title>Resequencing data analysis of finger millet.</title>
        <authorList>
            <person name="Hatakeyama M."/>
            <person name="Aluri S."/>
            <person name="Balachadran M.T."/>
            <person name="Sivarajan S.R."/>
            <person name="Poveda L."/>
            <person name="Shimizu-Inatsugi R."/>
            <person name="Schlapbach R."/>
            <person name="Sreeman S.M."/>
            <person name="Shimizu K.K."/>
        </authorList>
    </citation>
    <scope>NUCLEOTIDE SEQUENCE</scope>
</reference>
<dbReference type="PANTHER" id="PTHR32208:SF93">
    <property type="entry name" value="ALDEHYDE OXIDASE GLOX1"/>
    <property type="match status" value="1"/>
</dbReference>
<dbReference type="InterPro" id="IPR011043">
    <property type="entry name" value="Gal_Oxase/kelch_b-propeller"/>
</dbReference>
<gene>
    <name evidence="6" type="primary">ga10154</name>
    <name evidence="6" type="ORF">PR202_ga10154</name>
</gene>
<dbReference type="InterPro" id="IPR013783">
    <property type="entry name" value="Ig-like_fold"/>
</dbReference>
<sequence>MGPLLRAAALCATLLALAAAGEAHMSSLKGLKDILNIFKPRSEKDYFHNAFQGQQEQTVPHDSDEPQLGAVPVPGGHGLMKVPKGSPPTPAFQDKIVLPVDNAAGFAGAWSMISENSGVSAMHMVIMRHDKAIMFDTVTTGPSLMRLPKKSCRLDLRSKEPGAVDCSAHAVEFDYNTGAVRPLKILTDTWCSSGAFDADGNLVQTGGYFEGEKVVRYLSPCGNCDWREFPGTLAEGRWYGTQQSLPDGRSLVLGGRRAFSFEFVPAPGQSNPTAVPLQILRDTTDDVENNLYPFVHLLPDGTIFLFANDRSVVFDPRNNGQVVRELPVLPGGGRNYPASGMSALLPLDLRRGDVLSPEVIVCGGSTKAAFKLGETNNFPAALRDCGRINPTKPGAKWAIDLMPAARVMGDMLILPTGDLLILNGAAKAARVPVPRAGPTTIPRMYHASSALLPDATVLVAGGNTNAAYNFSGVDFPTEVRAERFSPPYLAPDRAAHRPEIDAASVPANGMAYGAPFTLQFTTPAQAVTKDDMKVTMYAPPFTTHGYSMNQRLLVLSVTGFVDHGQTYTITVDAPRTPELAPPGYYLLYVVAKGTPSKAAWVKSLILAPMPPQKLLLSHAAKKQLLSCAAAEAAARARRRCSHAPPRHPLVHATTTAPARPSCRQVESRTRPSSVAMLHRVSAVVTSRHAEGAVAYVNPQEERNKPSPTQRPRLGRGHARALGIEPMLVVVAASCNALRMET</sequence>
<feature type="region of interest" description="Disordered" evidence="2">
    <location>
        <begin position="696"/>
        <end position="718"/>
    </location>
</feature>
<feature type="signal peptide" evidence="3">
    <location>
        <begin position="1"/>
        <end position="23"/>
    </location>
</feature>
<feature type="domain" description="Galactose oxidase-like Early set" evidence="5">
    <location>
        <begin position="497"/>
        <end position="602"/>
    </location>
</feature>
<accession>A0AAV5C618</accession>
<dbReference type="Gene3D" id="2.60.40.10">
    <property type="entry name" value="Immunoglobulins"/>
    <property type="match status" value="1"/>
</dbReference>
<dbReference type="InterPro" id="IPR015202">
    <property type="entry name" value="GO-like_E_set"/>
</dbReference>
<evidence type="ECO:0000259" key="4">
    <source>
        <dbReference type="Pfam" id="PF07250"/>
    </source>
</evidence>
<dbReference type="InterPro" id="IPR014756">
    <property type="entry name" value="Ig_E-set"/>
</dbReference>
<dbReference type="AlphaFoldDB" id="A0AAV5C618"/>
<dbReference type="SUPFAM" id="SSF81296">
    <property type="entry name" value="E set domains"/>
    <property type="match status" value="1"/>
</dbReference>
<reference evidence="6" key="1">
    <citation type="journal article" date="2018" name="DNA Res.">
        <title>Multiple hybrid de novo genome assembly of finger millet, an orphan allotetraploid crop.</title>
        <authorList>
            <person name="Hatakeyama M."/>
            <person name="Aluri S."/>
            <person name="Balachadran M.T."/>
            <person name="Sivarajan S.R."/>
            <person name="Patrignani A."/>
            <person name="Gruter S."/>
            <person name="Poveda L."/>
            <person name="Shimizu-Inatsugi R."/>
            <person name="Baeten J."/>
            <person name="Francoijs K.J."/>
            <person name="Nataraja K.N."/>
            <person name="Reddy Y.A.N."/>
            <person name="Phadnis S."/>
            <person name="Ravikumar R.L."/>
            <person name="Schlapbach R."/>
            <person name="Sreeman S.M."/>
            <person name="Shimizu K.K."/>
        </authorList>
    </citation>
    <scope>NUCLEOTIDE SEQUENCE</scope>
</reference>
<feature type="domain" description="Glyoxal oxidase N-terminal" evidence="4">
    <location>
        <begin position="122"/>
        <end position="428"/>
    </location>
</feature>
<dbReference type="CDD" id="cd02851">
    <property type="entry name" value="E_set_GO_C"/>
    <property type="match status" value="1"/>
</dbReference>
<protein>
    <submittedName>
        <fullName evidence="6">Uncharacterized protein</fullName>
    </submittedName>
</protein>
<evidence type="ECO:0000313" key="6">
    <source>
        <dbReference type="EMBL" id="GJM93587.1"/>
    </source>
</evidence>
<name>A0AAV5C618_ELECO</name>
<keyword evidence="1 3" id="KW-0732">Signal</keyword>
<organism evidence="6 7">
    <name type="scientific">Eleusine coracana subsp. coracana</name>
    <dbReference type="NCBI Taxonomy" id="191504"/>
    <lineage>
        <taxon>Eukaryota</taxon>
        <taxon>Viridiplantae</taxon>
        <taxon>Streptophyta</taxon>
        <taxon>Embryophyta</taxon>
        <taxon>Tracheophyta</taxon>
        <taxon>Spermatophyta</taxon>
        <taxon>Magnoliopsida</taxon>
        <taxon>Liliopsida</taxon>
        <taxon>Poales</taxon>
        <taxon>Poaceae</taxon>
        <taxon>PACMAD clade</taxon>
        <taxon>Chloridoideae</taxon>
        <taxon>Cynodonteae</taxon>
        <taxon>Eleusininae</taxon>
        <taxon>Eleusine</taxon>
    </lineage>
</organism>
<dbReference type="Pfam" id="PF09118">
    <property type="entry name" value="GO-like_E_set"/>
    <property type="match status" value="1"/>
</dbReference>
<evidence type="ECO:0000256" key="1">
    <source>
        <dbReference type="ARBA" id="ARBA00022729"/>
    </source>
</evidence>
<dbReference type="InterPro" id="IPR037293">
    <property type="entry name" value="Gal_Oxidase_central_sf"/>
</dbReference>
<feature type="region of interest" description="Disordered" evidence="2">
    <location>
        <begin position="640"/>
        <end position="661"/>
    </location>
</feature>
<dbReference type="InterPro" id="IPR009880">
    <property type="entry name" value="Glyoxal_oxidase_N"/>
</dbReference>
<dbReference type="Gene3D" id="2.130.10.80">
    <property type="entry name" value="Galactose oxidase/kelch, beta-propeller"/>
    <property type="match status" value="1"/>
</dbReference>
<feature type="domain" description="Glyoxal oxidase N-terminal" evidence="4">
    <location>
        <begin position="437"/>
        <end position="488"/>
    </location>
</feature>
<feature type="chain" id="PRO_5043360615" evidence="3">
    <location>
        <begin position="24"/>
        <end position="741"/>
    </location>
</feature>
<evidence type="ECO:0000256" key="3">
    <source>
        <dbReference type="SAM" id="SignalP"/>
    </source>
</evidence>
<feature type="region of interest" description="Disordered" evidence="2">
    <location>
        <begin position="54"/>
        <end position="86"/>
    </location>
</feature>
<dbReference type="Pfam" id="PF07250">
    <property type="entry name" value="Glyoxal_oxid_N"/>
    <property type="match status" value="2"/>
</dbReference>
<evidence type="ECO:0000256" key="2">
    <source>
        <dbReference type="SAM" id="MobiDB-lite"/>
    </source>
</evidence>
<dbReference type="PANTHER" id="PTHR32208">
    <property type="entry name" value="SECRETED PROTEIN-RELATED"/>
    <property type="match status" value="1"/>
</dbReference>
<dbReference type="Proteomes" id="UP001054889">
    <property type="component" value="Unassembled WGS sequence"/>
</dbReference>
<evidence type="ECO:0000313" key="7">
    <source>
        <dbReference type="Proteomes" id="UP001054889"/>
    </source>
</evidence>
<evidence type="ECO:0000259" key="5">
    <source>
        <dbReference type="Pfam" id="PF09118"/>
    </source>
</evidence>
<feature type="compositionally biased region" description="Basic residues" evidence="2">
    <location>
        <begin position="640"/>
        <end position="649"/>
    </location>
</feature>
<keyword evidence="7" id="KW-1185">Reference proteome</keyword>
<comment type="caution">
    <text evidence="6">The sequence shown here is derived from an EMBL/GenBank/DDBJ whole genome shotgun (WGS) entry which is preliminary data.</text>
</comment>
<dbReference type="SUPFAM" id="SSF50965">
    <property type="entry name" value="Galactose oxidase, central domain"/>
    <property type="match status" value="1"/>
</dbReference>
<dbReference type="EMBL" id="BQKI01000004">
    <property type="protein sequence ID" value="GJM93587.1"/>
    <property type="molecule type" value="Genomic_DNA"/>
</dbReference>
<proteinExistence type="predicted"/>